<evidence type="ECO:0000313" key="2">
    <source>
        <dbReference type="Proteomes" id="UP000596661"/>
    </source>
</evidence>
<accession>A0A803PWW6</accession>
<proteinExistence type="predicted"/>
<keyword evidence="2" id="KW-1185">Reference proteome</keyword>
<reference evidence="1" key="2">
    <citation type="submission" date="2021-03" db="UniProtKB">
        <authorList>
            <consortium name="EnsemblPlants"/>
        </authorList>
    </citation>
    <scope>IDENTIFICATION</scope>
</reference>
<dbReference type="AlphaFoldDB" id="A0A803PWW6"/>
<dbReference type="Proteomes" id="UP000596661">
    <property type="component" value="Chromosome 6"/>
</dbReference>
<dbReference type="Gramene" id="evm.model.06.2061">
    <property type="protein sequence ID" value="cds.evm.model.06.2061"/>
    <property type="gene ID" value="evm.TU.06.2061"/>
</dbReference>
<sequence length="84" mass="9802">MRRSANRIAYSLVRPSYFVAERRRRFVSMKLRVSRRFVEDGASEYRVSGLFMDDETSELQGSRLRFGVHGSIHGGSLSMEDWVR</sequence>
<name>A0A803PWW6_CANSA</name>
<evidence type="ECO:0000313" key="1">
    <source>
        <dbReference type="EnsemblPlants" id="cds.evm.model.06.2061"/>
    </source>
</evidence>
<dbReference type="EMBL" id="UZAU01000619">
    <property type="status" value="NOT_ANNOTATED_CDS"/>
    <property type="molecule type" value="Genomic_DNA"/>
</dbReference>
<protein>
    <submittedName>
        <fullName evidence="1">Uncharacterized protein</fullName>
    </submittedName>
</protein>
<dbReference type="EnsemblPlants" id="evm.model.06.2061">
    <property type="protein sequence ID" value="cds.evm.model.06.2061"/>
    <property type="gene ID" value="evm.TU.06.2061"/>
</dbReference>
<organism evidence="1 2">
    <name type="scientific">Cannabis sativa</name>
    <name type="common">Hemp</name>
    <name type="synonym">Marijuana</name>
    <dbReference type="NCBI Taxonomy" id="3483"/>
    <lineage>
        <taxon>Eukaryota</taxon>
        <taxon>Viridiplantae</taxon>
        <taxon>Streptophyta</taxon>
        <taxon>Embryophyta</taxon>
        <taxon>Tracheophyta</taxon>
        <taxon>Spermatophyta</taxon>
        <taxon>Magnoliopsida</taxon>
        <taxon>eudicotyledons</taxon>
        <taxon>Gunneridae</taxon>
        <taxon>Pentapetalae</taxon>
        <taxon>rosids</taxon>
        <taxon>fabids</taxon>
        <taxon>Rosales</taxon>
        <taxon>Cannabaceae</taxon>
        <taxon>Cannabis</taxon>
    </lineage>
</organism>
<reference evidence="1" key="1">
    <citation type="submission" date="2018-11" db="EMBL/GenBank/DDBJ databases">
        <authorList>
            <person name="Grassa J C."/>
        </authorList>
    </citation>
    <scope>NUCLEOTIDE SEQUENCE [LARGE SCALE GENOMIC DNA]</scope>
</reference>